<sequence length="937" mass="108772">MIDRHNILDLLGGDKRKYHSCIITCFSFDFIFFEQRVLPKLRQAGITNINIYVDAYQFEKQINSFVGSELLDNKAGYSITPIKMIGAFHPKVLLAVGKTKGFLAIGSGNLTSSGLSSNEEIWGSFHFTETDKITEPFFKETAKYLKKLEAFVFGTNLLKLNWIKENSNWFNNLLDNDNNTNAVVNKDETLEMLFTYQEESIYKSIVDKLPKKPKFIKILSPYYNTNGSFLNKLIQDIQPDKIHCIVDPLYGSVPYKYENKHKIEFSDWNNLIRAEKYSSNRLHAKAIQFEYENETYFLFGSANATNEAFGSNTNNLINAEVSILTHNKKSKDYFKELGINFPKKGNYLIQDYDFKGQIASNENEKFKYIVFINNVEIDGNEITIYVESKLDTKVNICIEDANGLNIFSQYIDCLNEKNIINIENLNLIKPFRLAIFNSSERISNYALIHQKAFLLNTNPDARIAHFNSLLNSDFFGDFELEELIDFISLKSDFSENKNSKYVQNNKKEEEDIEEVEAISEEEFNKNSANFIGNESFNNYTTSRIEEFLNSLNFEANSVEDVSESIEDAALVAGVNGLDDEEQSIQTKRIDIPFETGLRIGYKIEKTIEKITKSLYPQKANHLKIIKLPEANSLATLHQLNALLIGFHIILKKRHESYFENRSLLKLQYSDSNILYTIEKQFLIEKLEKQVGNLKNEVSYTINENKVNALKEYVKDKAAIKIKYVDETASQTLTHSYFSPRFWSNESNHLCINDYLKDGLGSYLLLLTKQIEIKDDKENVVWVEKKRRLKLLSICTILNYNWTTIHQDTKKLLLLNIFHYLGNKEDFETLSKDLDNYIEKLNLNSYVKPDSIKEVIDLYKQYFKWLNQYNSDLKVLKRELNNWSENNIIYSKTYGFSKIANFYKSKLVNLETPLGIYDQERNVFGFVEVFVGLQPIFF</sequence>
<name>A0A7J5AJZ6_9FLAO</name>
<keyword evidence="3" id="KW-1185">Reference proteome</keyword>
<dbReference type="OrthoDB" id="7056491at2"/>
<accession>A0A7J5AJZ6</accession>
<evidence type="ECO:0008006" key="4">
    <source>
        <dbReference type="Google" id="ProtNLM"/>
    </source>
</evidence>
<protein>
    <recommendedName>
        <fullName evidence="4">PLD phosphodiesterase domain-containing protein</fullName>
    </recommendedName>
</protein>
<dbReference type="Gene3D" id="3.30.870.10">
    <property type="entry name" value="Endonuclease Chain A"/>
    <property type="match status" value="2"/>
</dbReference>
<dbReference type="Proteomes" id="UP000490922">
    <property type="component" value="Unassembled WGS sequence"/>
</dbReference>
<proteinExistence type="predicted"/>
<dbReference type="AlphaFoldDB" id="A0A7J5AJZ6"/>
<dbReference type="EMBL" id="WAEM01000001">
    <property type="protein sequence ID" value="KAB1157937.1"/>
    <property type="molecule type" value="Genomic_DNA"/>
</dbReference>
<keyword evidence="1" id="KW-0175">Coiled coil</keyword>
<evidence type="ECO:0000313" key="2">
    <source>
        <dbReference type="EMBL" id="KAB1157937.1"/>
    </source>
</evidence>
<comment type="caution">
    <text evidence="2">The sequence shown here is derived from an EMBL/GenBank/DDBJ whole genome shotgun (WGS) entry which is preliminary data.</text>
</comment>
<dbReference type="RefSeq" id="WP_151106130.1">
    <property type="nucleotide sequence ID" value="NZ_WAEM01000001.1"/>
</dbReference>
<gene>
    <name evidence="2" type="ORF">F6464_02315</name>
</gene>
<organism evidence="2 3">
    <name type="scientific">Flavobacterium luteum</name>
    <dbReference type="NCBI Taxonomy" id="2026654"/>
    <lineage>
        <taxon>Bacteria</taxon>
        <taxon>Pseudomonadati</taxon>
        <taxon>Bacteroidota</taxon>
        <taxon>Flavobacteriia</taxon>
        <taxon>Flavobacteriales</taxon>
        <taxon>Flavobacteriaceae</taxon>
        <taxon>Flavobacterium</taxon>
    </lineage>
</organism>
<reference evidence="2 3" key="1">
    <citation type="submission" date="2019-09" db="EMBL/GenBank/DDBJ databases">
        <title>Flavobacterium sp. nov., isolated from glacier ice.</title>
        <authorList>
            <person name="Liu Q."/>
        </authorList>
    </citation>
    <scope>NUCLEOTIDE SEQUENCE [LARGE SCALE GENOMIC DNA]</scope>
    <source>
        <strain evidence="2 3">NBRC 112527</strain>
    </source>
</reference>
<evidence type="ECO:0000256" key="1">
    <source>
        <dbReference type="SAM" id="Coils"/>
    </source>
</evidence>
<evidence type="ECO:0000313" key="3">
    <source>
        <dbReference type="Proteomes" id="UP000490922"/>
    </source>
</evidence>
<feature type="coiled-coil region" evidence="1">
    <location>
        <begin position="498"/>
        <end position="525"/>
    </location>
</feature>